<name>A0A401UKH9_9CLOT</name>
<evidence type="ECO:0000313" key="2">
    <source>
        <dbReference type="Proteomes" id="UP000287872"/>
    </source>
</evidence>
<accession>A0A401UKH9</accession>
<organism evidence="1 2">
    <name type="scientific">Clostridium tagluense</name>
    <dbReference type="NCBI Taxonomy" id="360422"/>
    <lineage>
        <taxon>Bacteria</taxon>
        <taxon>Bacillati</taxon>
        <taxon>Bacillota</taxon>
        <taxon>Clostridia</taxon>
        <taxon>Eubacteriales</taxon>
        <taxon>Clostridiaceae</taxon>
        <taxon>Clostridium</taxon>
    </lineage>
</organism>
<dbReference type="EMBL" id="BHYK01000007">
    <property type="protein sequence ID" value="GCD10046.1"/>
    <property type="molecule type" value="Genomic_DNA"/>
</dbReference>
<comment type="caution">
    <text evidence="1">The sequence shown here is derived from an EMBL/GenBank/DDBJ whole genome shotgun (WGS) entry which is preliminary data.</text>
</comment>
<proteinExistence type="predicted"/>
<protein>
    <submittedName>
        <fullName evidence="1">Uncharacterized protein</fullName>
    </submittedName>
</protein>
<gene>
    <name evidence="1" type="ORF">Ctaglu_16690</name>
</gene>
<dbReference type="RefSeq" id="WP_125000020.1">
    <property type="nucleotide sequence ID" value="NZ_BHYK01000007.1"/>
</dbReference>
<keyword evidence="2" id="KW-1185">Reference proteome</keyword>
<reference evidence="1 2" key="1">
    <citation type="submission" date="2018-11" db="EMBL/GenBank/DDBJ databases">
        <title>Genome sequencing and assembly of Clostridium tagluense strain A121.</title>
        <authorList>
            <person name="Murakami T."/>
            <person name="Segawa T."/>
            <person name="Shcherbakova V.A."/>
            <person name="Mori H."/>
            <person name="Yoshimura Y."/>
        </authorList>
    </citation>
    <scope>NUCLEOTIDE SEQUENCE [LARGE SCALE GENOMIC DNA]</scope>
    <source>
        <strain evidence="1 2">A121</strain>
    </source>
</reference>
<dbReference type="Proteomes" id="UP000287872">
    <property type="component" value="Unassembled WGS sequence"/>
</dbReference>
<evidence type="ECO:0000313" key="1">
    <source>
        <dbReference type="EMBL" id="GCD10046.1"/>
    </source>
</evidence>
<dbReference type="AlphaFoldDB" id="A0A401UKH9"/>
<sequence>MKKELEMKLEKIKKTLGNDCEYIALAHIEEKSNENLMNCKEGLDVYYEVKNKYAYLRFAEVIFCVDEEKFKDYQVFIMMYKVPKQKEWICIGESEPYPLVLNTKTGIVNCVLSEPGQKCEMKEYVKFEEFMDKYVLGEKYLELGSSGKWYEFMKEHEII</sequence>
<dbReference type="OrthoDB" id="8611321at2"/>